<evidence type="ECO:0000256" key="6">
    <source>
        <dbReference type="ARBA" id="ARBA00015750"/>
    </source>
</evidence>
<dbReference type="EC" id="5.3.2.6" evidence="5"/>
<gene>
    <name evidence="10" type="ordered locus">Psyr_2946</name>
</gene>
<dbReference type="HOGENOM" id="CLU_148073_3_0_6"/>
<comment type="catalytic activity">
    <reaction evidence="1">
        <text>(2Z,4E)-2-hydroxyhexa-2,4-dienedioate = (3E)-2-oxohex-3-enedioate</text>
        <dbReference type="Rhea" id="RHEA:33431"/>
        <dbReference type="ChEBI" id="CHEBI:28080"/>
        <dbReference type="ChEBI" id="CHEBI:64908"/>
        <dbReference type="EC" id="5.3.2.6"/>
    </reaction>
</comment>
<reference evidence="10 11" key="1">
    <citation type="journal article" date="2005" name="Proc. Natl. Acad. Sci. U.S.A.">
        <title>Comparison of the complete genome sequences of Pseudomonas syringae pv. syringae B728a and pv. tomato DC3000.</title>
        <authorList>
            <person name="Feil H."/>
            <person name="Feil W.S."/>
            <person name="Chain P."/>
            <person name="Larimer F."/>
            <person name="Dibartolo G."/>
            <person name="Copeland A."/>
            <person name="Lykidis A."/>
            <person name="Trong S."/>
            <person name="Nolan M."/>
            <person name="Goltsman E."/>
            <person name="Thiel J."/>
            <person name="Malfatti S."/>
            <person name="Loper J.E."/>
            <person name="Lapidus A."/>
            <person name="Detter J.C."/>
            <person name="Land M."/>
            <person name="Richardson P.M."/>
            <person name="Kyrpides N.C."/>
            <person name="Ivanova N."/>
            <person name="Lindow S.E."/>
        </authorList>
    </citation>
    <scope>NUCLEOTIDE SEQUENCE [LARGE SCALE GENOMIC DNA]</scope>
    <source>
        <strain evidence="10 11">B728a</strain>
    </source>
</reference>
<dbReference type="Proteomes" id="UP000000426">
    <property type="component" value="Chromosome"/>
</dbReference>
<evidence type="ECO:0000259" key="9">
    <source>
        <dbReference type="Pfam" id="PF01361"/>
    </source>
</evidence>
<protein>
    <recommendedName>
        <fullName evidence="6">2-hydroxymuconate tautomerase</fullName>
        <ecNumber evidence="5">5.3.2.6</ecNumber>
    </recommendedName>
    <alternativeName>
        <fullName evidence="8">4-oxalocrotonate tautomerase</fullName>
    </alternativeName>
</protein>
<dbReference type="eggNOG" id="COG1942">
    <property type="taxonomic scope" value="Bacteria"/>
</dbReference>
<dbReference type="Pfam" id="PF01361">
    <property type="entry name" value="Tautomerase"/>
    <property type="match status" value="1"/>
</dbReference>
<feature type="domain" description="4-oxalocrotonate tautomerase-like" evidence="9">
    <location>
        <begin position="23"/>
        <end position="80"/>
    </location>
</feature>
<dbReference type="PANTHER" id="PTHR35530">
    <property type="entry name" value="TAUTOMERASE-RELATED"/>
    <property type="match status" value="1"/>
</dbReference>
<dbReference type="GO" id="GO:0016853">
    <property type="term" value="F:isomerase activity"/>
    <property type="evidence" value="ECO:0007669"/>
    <property type="project" value="UniProtKB-KW"/>
</dbReference>
<organism evidence="10 11">
    <name type="scientific">Pseudomonas syringae pv. syringae (strain B728a)</name>
    <dbReference type="NCBI Taxonomy" id="205918"/>
    <lineage>
        <taxon>Bacteria</taxon>
        <taxon>Pseudomonadati</taxon>
        <taxon>Pseudomonadota</taxon>
        <taxon>Gammaproteobacteria</taxon>
        <taxon>Pseudomonadales</taxon>
        <taxon>Pseudomonadaceae</taxon>
        <taxon>Pseudomonas</taxon>
        <taxon>Pseudomonas syringae</taxon>
    </lineage>
</organism>
<evidence type="ECO:0000313" key="10">
    <source>
        <dbReference type="EMBL" id="AAY37980.1"/>
    </source>
</evidence>
<comment type="subunit">
    <text evidence="4">Homohexamer.</text>
</comment>
<dbReference type="InterPro" id="IPR004370">
    <property type="entry name" value="4-OT-like_dom"/>
</dbReference>
<evidence type="ECO:0000256" key="1">
    <source>
        <dbReference type="ARBA" id="ARBA00001379"/>
    </source>
</evidence>
<dbReference type="SUPFAM" id="SSF55331">
    <property type="entry name" value="Tautomerase/MIF"/>
    <property type="match status" value="1"/>
</dbReference>
<dbReference type="OrthoDB" id="3395834at2"/>
<dbReference type="KEGG" id="psb:Psyr_2946"/>
<evidence type="ECO:0000256" key="2">
    <source>
        <dbReference type="ARBA" id="ARBA00003024"/>
    </source>
</evidence>
<comment type="similarity">
    <text evidence="3">Belongs to the 4-oxalocrotonate tautomerase family.</text>
</comment>
<sequence>MEVCLWLITSDRVFNPKQEHIMPVVRVSWFEGKEHAQKAAVAAEITESIVKNTGTPAEYIYVIFEDVAPSDWAGAGKLFGETPATP</sequence>
<dbReference type="EMBL" id="CP000075">
    <property type="protein sequence ID" value="AAY37980.1"/>
    <property type="molecule type" value="Genomic_DNA"/>
</dbReference>
<accession>Q4ZS92</accession>
<dbReference type="AlphaFoldDB" id="Q4ZS92"/>
<dbReference type="STRING" id="205918.Psyr_2946"/>
<dbReference type="InterPro" id="IPR014347">
    <property type="entry name" value="Tautomerase/MIF_sf"/>
</dbReference>
<keyword evidence="7" id="KW-0413">Isomerase</keyword>
<dbReference type="PANTHER" id="PTHR35530:SF1">
    <property type="entry name" value="2-HYDROXYMUCONATE TAUTOMERASE"/>
    <property type="match status" value="1"/>
</dbReference>
<evidence type="ECO:0000256" key="7">
    <source>
        <dbReference type="ARBA" id="ARBA00023235"/>
    </source>
</evidence>
<name>Q4ZS92_PSEU2</name>
<evidence type="ECO:0000256" key="3">
    <source>
        <dbReference type="ARBA" id="ARBA00006723"/>
    </source>
</evidence>
<dbReference type="PATRIC" id="fig|205918.7.peg.3006"/>
<evidence type="ECO:0000256" key="8">
    <source>
        <dbReference type="ARBA" id="ARBA00029674"/>
    </source>
</evidence>
<comment type="function">
    <text evidence="2">Catalyzes the ketonization of 2-hydroxymuconate stereoselectively to yield 2-oxo-3-hexenedioate.</text>
</comment>
<evidence type="ECO:0000313" key="11">
    <source>
        <dbReference type="Proteomes" id="UP000000426"/>
    </source>
</evidence>
<dbReference type="Gene3D" id="3.30.429.10">
    <property type="entry name" value="Macrophage Migration Inhibitory Factor"/>
    <property type="match status" value="1"/>
</dbReference>
<proteinExistence type="inferred from homology"/>
<evidence type="ECO:0000256" key="5">
    <source>
        <dbReference type="ARBA" id="ARBA00012667"/>
    </source>
</evidence>
<evidence type="ECO:0000256" key="4">
    <source>
        <dbReference type="ARBA" id="ARBA00011643"/>
    </source>
</evidence>